<feature type="region of interest" description="Disordered" evidence="1">
    <location>
        <begin position="34"/>
        <end position="83"/>
    </location>
</feature>
<dbReference type="CDD" id="cd00143">
    <property type="entry name" value="PP2Cc"/>
    <property type="match status" value="1"/>
</dbReference>
<evidence type="ECO:0000313" key="4">
    <source>
        <dbReference type="Proteomes" id="UP000722125"/>
    </source>
</evidence>
<protein>
    <submittedName>
        <fullName evidence="3">Serine/threonine-protein phosphatase</fullName>
    </submittedName>
</protein>
<dbReference type="EMBL" id="JAHBOH010000001">
    <property type="protein sequence ID" value="MBT0994972.1"/>
    <property type="molecule type" value="Genomic_DNA"/>
</dbReference>
<feature type="region of interest" description="Disordered" evidence="1">
    <location>
        <begin position="392"/>
        <end position="428"/>
    </location>
</feature>
<name>A0ABS5U0Q5_9CELL</name>
<evidence type="ECO:0000259" key="2">
    <source>
        <dbReference type="PROSITE" id="PS51746"/>
    </source>
</evidence>
<keyword evidence="4" id="KW-1185">Reference proteome</keyword>
<dbReference type="SMART" id="SM00331">
    <property type="entry name" value="PP2C_SIG"/>
    <property type="match status" value="1"/>
</dbReference>
<feature type="compositionally biased region" description="Acidic residues" evidence="1">
    <location>
        <begin position="65"/>
        <end position="83"/>
    </location>
</feature>
<dbReference type="PROSITE" id="PS51746">
    <property type="entry name" value="PPM_2"/>
    <property type="match status" value="1"/>
</dbReference>
<dbReference type="InterPro" id="IPR001932">
    <property type="entry name" value="PPM-type_phosphatase-like_dom"/>
</dbReference>
<dbReference type="SMART" id="SM00332">
    <property type="entry name" value="PP2Cc"/>
    <property type="match status" value="1"/>
</dbReference>
<sequence>MVTAVVCAACGTSARDDDVFCEVCGARLASAPLEPVDGAAPVPPPPGAGAPAAGEPSAGTSGDGPADESADEPGDGPGGDETETAPVARVAAPAPGPVCRACGGTVAPDGYCEQCGEPAVSRRDHWSERPAAWVGGVCDRGVRHPRNEDAMALAASGSFAALVVCDGVSTAPDSDVASAAAAAAAVEVLVAGGPDGAEPVGGSAGARTAAWSALLARAAVAGDDAIRATAGATHGPDDVPSCTFVAAVLDASLLVVAWLGDSRAYWLPDAGPAEQLSADDSWAGDLIARGVPRVAAEASPQAHAITRWLGPDATDVTTRSTATVVDEPGWVLVCSDGLWNYCSPAEDVARLVRESAAEVDGDPERTAGALVAWANAQGGRDNVTVALARVPAPASVSSDSLDTRTEPSPVDGSGAGSTASSTDRPTKG</sequence>
<dbReference type="InterPro" id="IPR036457">
    <property type="entry name" value="PPM-type-like_dom_sf"/>
</dbReference>
<reference evidence="3 4" key="1">
    <citation type="submission" date="2021-05" db="EMBL/GenBank/DDBJ databases">
        <title>Description of Cellulomonas sp. DKR-3 sp. nov.</title>
        <authorList>
            <person name="Dahal R.H."/>
            <person name="Chaudhary D.K."/>
        </authorList>
    </citation>
    <scope>NUCLEOTIDE SEQUENCE [LARGE SCALE GENOMIC DNA]</scope>
    <source>
        <strain evidence="3 4">DKR-3</strain>
    </source>
</reference>
<dbReference type="Proteomes" id="UP000722125">
    <property type="component" value="Unassembled WGS sequence"/>
</dbReference>
<organism evidence="3 4">
    <name type="scientific">Cellulomonas fulva</name>
    <dbReference type="NCBI Taxonomy" id="2835530"/>
    <lineage>
        <taxon>Bacteria</taxon>
        <taxon>Bacillati</taxon>
        <taxon>Actinomycetota</taxon>
        <taxon>Actinomycetes</taxon>
        <taxon>Micrococcales</taxon>
        <taxon>Cellulomonadaceae</taxon>
        <taxon>Cellulomonas</taxon>
    </lineage>
</organism>
<feature type="domain" description="PPM-type phosphatase" evidence="2">
    <location>
        <begin position="133"/>
        <end position="390"/>
    </location>
</feature>
<accession>A0ABS5U0Q5</accession>
<comment type="caution">
    <text evidence="3">The sequence shown here is derived from an EMBL/GenBank/DDBJ whole genome shotgun (WGS) entry which is preliminary data.</text>
</comment>
<feature type="compositionally biased region" description="Low complexity" evidence="1">
    <location>
        <begin position="49"/>
        <end position="59"/>
    </location>
</feature>
<gene>
    <name evidence="3" type="ORF">KIN34_11825</name>
</gene>
<dbReference type="Pfam" id="PF13672">
    <property type="entry name" value="PP2C_2"/>
    <property type="match status" value="1"/>
</dbReference>
<proteinExistence type="predicted"/>
<dbReference type="Gene3D" id="3.60.40.10">
    <property type="entry name" value="PPM-type phosphatase domain"/>
    <property type="match status" value="1"/>
</dbReference>
<dbReference type="SUPFAM" id="SSF81606">
    <property type="entry name" value="PP2C-like"/>
    <property type="match status" value="1"/>
</dbReference>
<evidence type="ECO:0000256" key="1">
    <source>
        <dbReference type="SAM" id="MobiDB-lite"/>
    </source>
</evidence>
<evidence type="ECO:0000313" key="3">
    <source>
        <dbReference type="EMBL" id="MBT0994972.1"/>
    </source>
</evidence>